<dbReference type="KEGG" id="jde:Jden_0475"/>
<accession>C7R080</accession>
<feature type="region of interest" description="Disordered" evidence="1">
    <location>
        <begin position="28"/>
        <end position="51"/>
    </location>
</feature>
<evidence type="ECO:0000256" key="1">
    <source>
        <dbReference type="SAM" id="MobiDB-lite"/>
    </source>
</evidence>
<protein>
    <submittedName>
        <fullName evidence="3">Uncharacterized protein</fullName>
    </submittedName>
</protein>
<dbReference type="Proteomes" id="UP000000628">
    <property type="component" value="Chromosome"/>
</dbReference>
<evidence type="ECO:0000313" key="3">
    <source>
        <dbReference type="EMBL" id="ACV08139.1"/>
    </source>
</evidence>
<gene>
    <name evidence="3" type="ordered locus">Jden_0475</name>
</gene>
<sequence>MKKYRAFVSWGPLAAAVLLIAVSACSPSQPSSPGGRAQPESSAPAPELDDSYTAEVDPSTGIVRLPITVALGLPGEGIEVDGQGSDAYVAQCLTEAGYPHIVEPGREQRTAEWYYFGPWVEENVVEWGYVGPPGPGGDGSRTYDPVQPVNAQSEADGWLDARADCSAQYLEQVGRESDVLATLPAELRTAWAESVTYAESTHTFTQVHHEWAACVENQGLAVVDEYTGGGWIEGVDVNTLSEENIRVAVIDVRCRTQVNYMQRILDQAAAYEGPYVTRYEAELAAAAKDIAAIAEKKKTLSVP</sequence>
<feature type="signal peptide" evidence="2">
    <location>
        <begin position="1"/>
        <end position="24"/>
    </location>
</feature>
<proteinExistence type="predicted"/>
<evidence type="ECO:0000313" key="4">
    <source>
        <dbReference type="Proteomes" id="UP000000628"/>
    </source>
</evidence>
<keyword evidence="4" id="KW-1185">Reference proteome</keyword>
<dbReference type="AlphaFoldDB" id="C7R080"/>
<organism evidence="3 4">
    <name type="scientific">Jonesia denitrificans (strain ATCC 14870 / DSM 20603 / BCRC 15368 / CIP 55.134 / JCM 11481 / NBRC 15587 / NCTC 10816 / Prevot 55134)</name>
    <name type="common">Listeria denitrificans</name>
    <dbReference type="NCBI Taxonomy" id="471856"/>
    <lineage>
        <taxon>Bacteria</taxon>
        <taxon>Bacillati</taxon>
        <taxon>Actinomycetota</taxon>
        <taxon>Actinomycetes</taxon>
        <taxon>Micrococcales</taxon>
        <taxon>Jonesiaceae</taxon>
        <taxon>Jonesia</taxon>
    </lineage>
</organism>
<dbReference type="STRING" id="471856.Jden_0475"/>
<dbReference type="PROSITE" id="PS51257">
    <property type="entry name" value="PROKAR_LIPOPROTEIN"/>
    <property type="match status" value="1"/>
</dbReference>
<reference evidence="3 4" key="1">
    <citation type="journal article" date="2009" name="Stand. Genomic Sci.">
        <title>Complete genome sequence of Jonesia denitrificans type strain (Prevot 55134).</title>
        <authorList>
            <person name="Pukall R."/>
            <person name="Gehrich-Schroter G."/>
            <person name="Lapidus A."/>
            <person name="Nolan M."/>
            <person name="Glavina Del Rio T."/>
            <person name="Lucas S."/>
            <person name="Chen F."/>
            <person name="Tice H."/>
            <person name="Pitluck S."/>
            <person name="Cheng J.F."/>
            <person name="Copeland A."/>
            <person name="Saunders E."/>
            <person name="Brettin T."/>
            <person name="Detter J.C."/>
            <person name="Bruce D."/>
            <person name="Goodwin L."/>
            <person name="Pati A."/>
            <person name="Ivanova N."/>
            <person name="Mavromatis K."/>
            <person name="Ovchinnikova G."/>
            <person name="Chen A."/>
            <person name="Palaniappan K."/>
            <person name="Land M."/>
            <person name="Hauser L."/>
            <person name="Chang Y.J."/>
            <person name="Jeffries C.D."/>
            <person name="Chain P."/>
            <person name="Goker M."/>
            <person name="Bristow J."/>
            <person name="Eisen J.A."/>
            <person name="Markowitz V."/>
            <person name="Hugenholtz P."/>
            <person name="Kyrpides N.C."/>
            <person name="Klenk H.P."/>
            <person name="Han C."/>
        </authorList>
    </citation>
    <scope>NUCLEOTIDE SEQUENCE [LARGE SCALE GENOMIC DNA]</scope>
    <source>
        <strain evidence="4">ATCC 14870 / DSM 20603 / BCRC 15368 / CIP 55.134 / JCM 11481 / NBRC 15587 / NCTC 10816 / Prevot 55134</strain>
    </source>
</reference>
<dbReference type="HOGENOM" id="CLU_917580_0_0_11"/>
<evidence type="ECO:0000256" key="2">
    <source>
        <dbReference type="SAM" id="SignalP"/>
    </source>
</evidence>
<name>C7R080_JONDD</name>
<keyword evidence="2" id="KW-0732">Signal</keyword>
<feature type="chain" id="PRO_5038782622" evidence="2">
    <location>
        <begin position="25"/>
        <end position="303"/>
    </location>
</feature>
<dbReference type="EMBL" id="CP001706">
    <property type="protein sequence ID" value="ACV08139.1"/>
    <property type="molecule type" value="Genomic_DNA"/>
</dbReference>